<dbReference type="Gene3D" id="3.10.20.30">
    <property type="match status" value="1"/>
</dbReference>
<evidence type="ECO:0000256" key="2">
    <source>
        <dbReference type="ARBA" id="ARBA00022630"/>
    </source>
</evidence>
<dbReference type="Gene3D" id="3.40.50.80">
    <property type="entry name" value="Nucleotide-binding domain of ferredoxin-NADP reductase (FNR) module"/>
    <property type="match status" value="1"/>
</dbReference>
<dbReference type="GO" id="GO:0051537">
    <property type="term" value="F:2 iron, 2 sulfur cluster binding"/>
    <property type="evidence" value="ECO:0007669"/>
    <property type="project" value="UniProtKB-KW"/>
</dbReference>
<keyword evidence="5" id="KW-0274">FAD</keyword>
<dbReference type="GO" id="GO:0016491">
    <property type="term" value="F:oxidoreductase activity"/>
    <property type="evidence" value="ECO:0007669"/>
    <property type="project" value="UniProtKB-KW"/>
</dbReference>
<comment type="cofactor">
    <cofactor evidence="1">
        <name>FAD</name>
        <dbReference type="ChEBI" id="CHEBI:57692"/>
    </cofactor>
</comment>
<dbReference type="Gene3D" id="2.40.30.10">
    <property type="entry name" value="Translation factors"/>
    <property type="match status" value="1"/>
</dbReference>
<dbReference type="SUPFAM" id="SSF52343">
    <property type="entry name" value="Ferredoxin reductase-like, C-terminal NADP-linked domain"/>
    <property type="match status" value="1"/>
</dbReference>
<dbReference type="CDD" id="cd00207">
    <property type="entry name" value="fer2"/>
    <property type="match status" value="1"/>
</dbReference>
<dbReference type="InterPro" id="IPR008333">
    <property type="entry name" value="Cbr1-like_FAD-bd_dom"/>
</dbReference>
<keyword evidence="4" id="KW-0479">Metal-binding</keyword>
<dbReference type="InterPro" id="IPR012675">
    <property type="entry name" value="Beta-grasp_dom_sf"/>
</dbReference>
<evidence type="ECO:0000256" key="6">
    <source>
        <dbReference type="ARBA" id="ARBA00023002"/>
    </source>
</evidence>
<dbReference type="AlphaFoldDB" id="A0A1H3WYX6"/>
<dbReference type="InterPro" id="IPR039261">
    <property type="entry name" value="FNR_nucleotide-bd"/>
</dbReference>
<dbReference type="PANTHER" id="PTHR47354">
    <property type="entry name" value="NADH OXIDOREDUCTASE HCR"/>
    <property type="match status" value="1"/>
</dbReference>
<dbReference type="GO" id="GO:0046872">
    <property type="term" value="F:metal ion binding"/>
    <property type="evidence" value="ECO:0007669"/>
    <property type="project" value="UniProtKB-KW"/>
</dbReference>
<accession>A0A1H3WYX6</accession>
<dbReference type="SUPFAM" id="SSF63380">
    <property type="entry name" value="Riboflavin synthase domain-like"/>
    <property type="match status" value="1"/>
</dbReference>
<proteinExistence type="predicted"/>
<evidence type="ECO:0000256" key="4">
    <source>
        <dbReference type="ARBA" id="ARBA00022723"/>
    </source>
</evidence>
<keyword evidence="11" id="KW-1185">Reference proteome</keyword>
<evidence type="ECO:0000256" key="5">
    <source>
        <dbReference type="ARBA" id="ARBA00022827"/>
    </source>
</evidence>
<evidence type="ECO:0000256" key="1">
    <source>
        <dbReference type="ARBA" id="ARBA00001974"/>
    </source>
</evidence>
<protein>
    <submittedName>
        <fullName evidence="10">Ferredoxin-NADP reductase</fullName>
    </submittedName>
</protein>
<keyword evidence="6" id="KW-0560">Oxidoreductase</keyword>
<name>A0A1H3WYX6_9ACTO</name>
<dbReference type="InterPro" id="IPR017927">
    <property type="entry name" value="FAD-bd_FR_type"/>
</dbReference>
<keyword evidence="7" id="KW-0408">Iron</keyword>
<sequence>MSIKPTPAARRSMLSRVRSGAGRLAASLATPLVPGDYLDLISPLRSGADLRARIIARHRETERTATLTLRPSGAWRGHIPGQYVRIGVDIDGVRRWRAYSITSPRAGAAADFTITVTMIDSGLVSAHLVTGDVVGSLIALDQATGDFISPTPAPGRVLLLTGGSGLTPVLGMLRSGVFAGADVALIHSIRRAADLVAGEELAAWAREHGNSLVVRVTDDDGQLRLSDLDHLVPDWRERHTFACGPTGLLDDCQAHWGEFEIGDRLTVERFRPTLAAIGDGGTATFSRSNTTVVADGGSALLDVGEDAGVLMPSGCRMGICFGCLAPLKEGSVKDLRNGEVTTAADGETVPIQTCISAAAGPCTIDL</sequence>
<keyword evidence="3" id="KW-0001">2Fe-2S</keyword>
<dbReference type="Pfam" id="PF00970">
    <property type="entry name" value="FAD_binding_6"/>
    <property type="match status" value="1"/>
</dbReference>
<dbReference type="PANTHER" id="PTHR47354:SF6">
    <property type="entry name" value="NADH OXIDOREDUCTASE HCR"/>
    <property type="match status" value="1"/>
</dbReference>
<organism evidence="10 11">
    <name type="scientific">Bowdeniella nasicola</name>
    <dbReference type="NCBI Taxonomy" id="208480"/>
    <lineage>
        <taxon>Bacteria</taxon>
        <taxon>Bacillati</taxon>
        <taxon>Actinomycetota</taxon>
        <taxon>Actinomycetes</taxon>
        <taxon>Actinomycetales</taxon>
        <taxon>Actinomycetaceae</taxon>
        <taxon>Bowdeniella</taxon>
    </lineage>
</organism>
<keyword evidence="8" id="KW-0411">Iron-sulfur</keyword>
<feature type="domain" description="FAD-binding FR-type" evidence="9">
    <location>
        <begin position="47"/>
        <end position="150"/>
    </location>
</feature>
<dbReference type="InterPro" id="IPR050415">
    <property type="entry name" value="MRET"/>
</dbReference>
<dbReference type="RefSeq" id="WP_222842342.1">
    <property type="nucleotide sequence ID" value="NZ_FNQV01000003.1"/>
</dbReference>
<dbReference type="EMBL" id="FNQV01000003">
    <property type="protein sequence ID" value="SDZ92150.1"/>
    <property type="molecule type" value="Genomic_DNA"/>
</dbReference>
<dbReference type="Pfam" id="PF00175">
    <property type="entry name" value="NAD_binding_1"/>
    <property type="match status" value="1"/>
</dbReference>
<dbReference type="SUPFAM" id="SSF54292">
    <property type="entry name" value="2Fe-2S ferredoxin-like"/>
    <property type="match status" value="1"/>
</dbReference>
<evidence type="ECO:0000256" key="8">
    <source>
        <dbReference type="ARBA" id="ARBA00023014"/>
    </source>
</evidence>
<dbReference type="InterPro" id="IPR017938">
    <property type="entry name" value="Riboflavin_synthase-like_b-brl"/>
</dbReference>
<dbReference type="InterPro" id="IPR001433">
    <property type="entry name" value="OxRdtase_FAD/NAD-bd"/>
</dbReference>
<evidence type="ECO:0000256" key="7">
    <source>
        <dbReference type="ARBA" id="ARBA00023004"/>
    </source>
</evidence>
<evidence type="ECO:0000259" key="9">
    <source>
        <dbReference type="PROSITE" id="PS51384"/>
    </source>
</evidence>
<evidence type="ECO:0000256" key="3">
    <source>
        <dbReference type="ARBA" id="ARBA00022714"/>
    </source>
</evidence>
<gene>
    <name evidence="10" type="ORF">SAMN02910418_00542</name>
</gene>
<dbReference type="Pfam" id="PF00111">
    <property type="entry name" value="Fer2"/>
    <property type="match status" value="1"/>
</dbReference>
<keyword evidence="2" id="KW-0285">Flavoprotein</keyword>
<dbReference type="InterPro" id="IPR036010">
    <property type="entry name" value="2Fe-2S_ferredoxin-like_sf"/>
</dbReference>
<dbReference type="PROSITE" id="PS51384">
    <property type="entry name" value="FAD_FR"/>
    <property type="match status" value="1"/>
</dbReference>
<dbReference type="InterPro" id="IPR001041">
    <property type="entry name" value="2Fe-2S_ferredoxin-type"/>
</dbReference>
<reference evidence="11" key="1">
    <citation type="submission" date="2016-10" db="EMBL/GenBank/DDBJ databases">
        <authorList>
            <person name="Varghese N."/>
            <person name="Submissions S."/>
        </authorList>
    </citation>
    <scope>NUCLEOTIDE SEQUENCE [LARGE SCALE GENOMIC DNA]</scope>
    <source>
        <strain evidence="11">KPR-1</strain>
    </source>
</reference>
<evidence type="ECO:0000313" key="10">
    <source>
        <dbReference type="EMBL" id="SDZ92150.1"/>
    </source>
</evidence>
<dbReference type="CDD" id="cd06216">
    <property type="entry name" value="FNR_iron_sulfur_binding_2"/>
    <property type="match status" value="1"/>
</dbReference>
<evidence type="ECO:0000313" key="11">
    <source>
        <dbReference type="Proteomes" id="UP000199288"/>
    </source>
</evidence>
<dbReference type="Proteomes" id="UP000199288">
    <property type="component" value="Unassembled WGS sequence"/>
</dbReference>